<sequence length="406" mass="46283">MSPLAFLFCSGKPREYCGRYTTICHHSTAFHRRSCVEFRVREVWPRCNATPGVKLSSRQIAKAEIIQLEASRFSNGHNKDGFPVAQPSAEYFADTDKANFDAECSGEEGKRKAAVREVNGKTRVTASSQLVNANMAKGQRRAKKEEQKKKRSRTGYGTVRRMDNCSDDLSTILKSQLAPSLDLMAIVTYEVLWSLSSRTQMGGSFAWSDMPSPAEITAPFIEDEDLSAYINEFAYDDKGNLIRSAIRGPVMTARGAKAREQAYLEILRESPPMEQLPAEYDAELRPDTDAVLAFGLGISFDQLLRYVHKNNIHTSWKPHCRITQPLIAYHEISKRLKKAIPGLQLFYRRPASVEYDRVLALYSNHSMGRLQYEEEDEQRVIEYIKKELEIDSPPLWLWDMDEEDTF</sequence>
<dbReference type="GeneID" id="20674404"/>
<evidence type="ECO:0000313" key="2">
    <source>
        <dbReference type="EMBL" id="ETW76618.1"/>
    </source>
</evidence>
<feature type="region of interest" description="Disordered" evidence="1">
    <location>
        <begin position="134"/>
        <end position="155"/>
    </location>
</feature>
<dbReference type="RefSeq" id="XP_009551505.1">
    <property type="nucleotide sequence ID" value="XM_009553210.1"/>
</dbReference>
<dbReference type="AlphaFoldDB" id="W4JSV3"/>
<dbReference type="OrthoDB" id="3266090at2759"/>
<evidence type="ECO:0000256" key="1">
    <source>
        <dbReference type="SAM" id="MobiDB-lite"/>
    </source>
</evidence>
<reference evidence="2 3" key="1">
    <citation type="journal article" date="2012" name="New Phytol.">
        <title>Insight into trade-off between wood decay and parasitism from the genome of a fungal forest pathogen.</title>
        <authorList>
            <person name="Olson A."/>
            <person name="Aerts A."/>
            <person name="Asiegbu F."/>
            <person name="Belbahri L."/>
            <person name="Bouzid O."/>
            <person name="Broberg A."/>
            <person name="Canback B."/>
            <person name="Coutinho P.M."/>
            <person name="Cullen D."/>
            <person name="Dalman K."/>
            <person name="Deflorio G."/>
            <person name="van Diepen L.T."/>
            <person name="Dunand C."/>
            <person name="Duplessis S."/>
            <person name="Durling M."/>
            <person name="Gonthier P."/>
            <person name="Grimwood J."/>
            <person name="Fossdal C.G."/>
            <person name="Hansson D."/>
            <person name="Henrissat B."/>
            <person name="Hietala A."/>
            <person name="Himmelstrand K."/>
            <person name="Hoffmeister D."/>
            <person name="Hogberg N."/>
            <person name="James T.Y."/>
            <person name="Karlsson M."/>
            <person name="Kohler A."/>
            <person name="Kues U."/>
            <person name="Lee Y.H."/>
            <person name="Lin Y.C."/>
            <person name="Lind M."/>
            <person name="Lindquist E."/>
            <person name="Lombard V."/>
            <person name="Lucas S."/>
            <person name="Lunden K."/>
            <person name="Morin E."/>
            <person name="Murat C."/>
            <person name="Park J."/>
            <person name="Raffaello T."/>
            <person name="Rouze P."/>
            <person name="Salamov A."/>
            <person name="Schmutz J."/>
            <person name="Solheim H."/>
            <person name="Stahlberg J."/>
            <person name="Velez H."/>
            <person name="de Vries R.P."/>
            <person name="Wiebenga A."/>
            <person name="Woodward S."/>
            <person name="Yakovlev I."/>
            <person name="Garbelotto M."/>
            <person name="Martin F."/>
            <person name="Grigoriev I.V."/>
            <person name="Stenlid J."/>
        </authorList>
    </citation>
    <scope>NUCLEOTIDE SEQUENCE [LARGE SCALE GENOMIC DNA]</scope>
    <source>
        <strain evidence="2 3">TC 32-1</strain>
    </source>
</reference>
<dbReference type="eggNOG" id="ENOG502SXFQ">
    <property type="taxonomic scope" value="Eukaryota"/>
</dbReference>
<proteinExistence type="predicted"/>
<name>W4JSV3_HETIT</name>
<accession>W4JSV3</accession>
<dbReference type="InParanoid" id="W4JSV3"/>
<organism evidence="2 3">
    <name type="scientific">Heterobasidion irregulare (strain TC 32-1)</name>
    <dbReference type="NCBI Taxonomy" id="747525"/>
    <lineage>
        <taxon>Eukaryota</taxon>
        <taxon>Fungi</taxon>
        <taxon>Dikarya</taxon>
        <taxon>Basidiomycota</taxon>
        <taxon>Agaricomycotina</taxon>
        <taxon>Agaricomycetes</taxon>
        <taxon>Russulales</taxon>
        <taxon>Bondarzewiaceae</taxon>
        <taxon>Heterobasidion</taxon>
        <taxon>Heterobasidion annosum species complex</taxon>
    </lineage>
</organism>
<dbReference type="Proteomes" id="UP000030671">
    <property type="component" value="Unassembled WGS sequence"/>
</dbReference>
<dbReference type="HOGENOM" id="CLU_678041_0_0_1"/>
<keyword evidence="3" id="KW-1185">Reference proteome</keyword>
<protein>
    <submittedName>
        <fullName evidence="2">Uncharacterized protein</fullName>
    </submittedName>
</protein>
<dbReference type="KEGG" id="hir:HETIRDRAFT_430008"/>
<evidence type="ECO:0000313" key="3">
    <source>
        <dbReference type="Proteomes" id="UP000030671"/>
    </source>
</evidence>
<dbReference type="EMBL" id="KI925464">
    <property type="protein sequence ID" value="ETW76618.1"/>
    <property type="molecule type" value="Genomic_DNA"/>
</dbReference>
<gene>
    <name evidence="2" type="ORF">HETIRDRAFT_430008</name>
</gene>